<dbReference type="InterPro" id="IPR050992">
    <property type="entry name" value="CheZ_family_phosphatases"/>
</dbReference>
<dbReference type="PANTHER" id="PTHR43693">
    <property type="entry name" value="PROTEIN PHOSPHATASE CHEZ"/>
    <property type="match status" value="1"/>
</dbReference>
<evidence type="ECO:0000256" key="5">
    <source>
        <dbReference type="ARBA" id="ARBA00022500"/>
    </source>
</evidence>
<dbReference type="GO" id="GO:0050920">
    <property type="term" value="P:regulation of chemotaxis"/>
    <property type="evidence" value="ECO:0007669"/>
    <property type="project" value="InterPro"/>
</dbReference>
<comment type="subunit">
    <text evidence="10">Homodimer.</text>
</comment>
<gene>
    <name evidence="13" type="ORF">NFC81_09725</name>
</gene>
<evidence type="ECO:0000256" key="4">
    <source>
        <dbReference type="ARBA" id="ARBA00022490"/>
    </source>
</evidence>
<organism evidence="13">
    <name type="scientific">Salinispirillum sp. LH 10-3-1</name>
    <dbReference type="NCBI Taxonomy" id="2952525"/>
    <lineage>
        <taxon>Bacteria</taxon>
        <taxon>Pseudomonadati</taxon>
        <taxon>Pseudomonadota</taxon>
        <taxon>Gammaproteobacteria</taxon>
        <taxon>Oceanospirillales</taxon>
        <taxon>Saccharospirillaceae</taxon>
        <taxon>Salinispirillum</taxon>
    </lineage>
</organism>
<dbReference type="InterPro" id="IPR007439">
    <property type="entry name" value="Chemotax_Pase_CheZ"/>
</dbReference>
<comment type="function">
    <text evidence="10">Plays an important role in bacterial chemotaxis signal transduction pathway by accelerating the dephosphorylation of phosphorylated CheY (CheY-P).</text>
</comment>
<dbReference type="PIRSF" id="PIRSF002884">
    <property type="entry name" value="CheZ"/>
    <property type="match status" value="1"/>
</dbReference>
<dbReference type="SUPFAM" id="SSF75708">
    <property type="entry name" value="Chemotaxis phosphatase CheZ"/>
    <property type="match status" value="1"/>
</dbReference>
<evidence type="ECO:0000256" key="6">
    <source>
        <dbReference type="ARBA" id="ARBA00022779"/>
    </source>
</evidence>
<sequence>MSQTGADNARQEFEELIKLKSHELQGHIERGDLNAAMNIIQQLQDAREQTLYKEVGRLTRGLHDAITNFHIDANIGEDFTQLSEMADATDRLGYVVKMTEDAANKTMDKVDECMPIANDLGIVADELRTEWQRLSRREMSADEFRELYWKMDQFLDRLGGDSKALYGHLSDILLAQDFQDLTGQVIQRVTGLVRDVEKSLVDLMLLASKVENVAGFTREKAPEKEKDSLAGHGPTVKKTEDTVSSQDDVDDLLSSLGF</sequence>
<reference evidence="13" key="1">
    <citation type="submission" date="2022-07" db="EMBL/GenBank/DDBJ databases">
        <title>Complete genome sequence of Salinispirillum sp. LH10-3-1 capable of multiple carbohydrate inversion isolated from a soda lake.</title>
        <authorList>
            <person name="Liu J."/>
            <person name="Zhai Y."/>
            <person name="Zhang H."/>
            <person name="Yang H."/>
            <person name="Qu J."/>
            <person name="Li J."/>
        </authorList>
    </citation>
    <scope>NUCLEOTIDE SEQUENCE</scope>
    <source>
        <strain evidence="13">LH 10-3-1</strain>
    </source>
</reference>
<dbReference type="GO" id="GO:0009288">
    <property type="term" value="C:bacterial-type flagellum"/>
    <property type="evidence" value="ECO:0007669"/>
    <property type="project" value="InterPro"/>
</dbReference>
<feature type="site" description="Enhances dephosphorylation of CheY-P" evidence="11">
    <location>
        <position position="184"/>
    </location>
</feature>
<dbReference type="Gene3D" id="1.10.287.500">
    <property type="entry name" value="Helix hairpin bin"/>
    <property type="match status" value="1"/>
</dbReference>
<keyword evidence="6 10" id="KW-0283">Flagellar rotation</keyword>
<evidence type="ECO:0000256" key="9">
    <source>
        <dbReference type="ARBA" id="ARBA00029599"/>
    </source>
</evidence>
<dbReference type="GO" id="GO:0097588">
    <property type="term" value="P:archaeal or bacterial-type flagellum-dependent cell motility"/>
    <property type="evidence" value="ECO:0007669"/>
    <property type="project" value="UniProtKB-KW"/>
</dbReference>
<evidence type="ECO:0000256" key="11">
    <source>
        <dbReference type="PIRSR" id="PIRSR002884-1"/>
    </source>
</evidence>
<dbReference type="GO" id="GO:0006935">
    <property type="term" value="P:chemotaxis"/>
    <property type="evidence" value="ECO:0007669"/>
    <property type="project" value="UniProtKB-KW"/>
</dbReference>
<keyword evidence="4 10" id="KW-0963">Cytoplasm</keyword>
<feature type="compositionally biased region" description="Basic and acidic residues" evidence="12">
    <location>
        <begin position="218"/>
        <end position="229"/>
    </location>
</feature>
<dbReference type="EC" id="3.1.3.-" evidence="10"/>
<evidence type="ECO:0000313" key="13">
    <source>
        <dbReference type="EMBL" id="WLD57006.1"/>
    </source>
</evidence>
<dbReference type="GO" id="GO:0004721">
    <property type="term" value="F:phosphoprotein phosphatase activity"/>
    <property type="evidence" value="ECO:0007669"/>
    <property type="project" value="UniProtKB-KW"/>
</dbReference>
<proteinExistence type="inferred from homology"/>
<dbReference type="PANTHER" id="PTHR43693:SF1">
    <property type="entry name" value="PROTEIN PHOSPHATASE CHEZ"/>
    <property type="match status" value="1"/>
</dbReference>
<comment type="subcellular location">
    <subcellularLocation>
        <location evidence="1 10">Cytoplasm</location>
    </subcellularLocation>
</comment>
<keyword evidence="8 10" id="KW-0904">Protein phosphatase</keyword>
<keyword evidence="7 10" id="KW-0378">Hydrolase</keyword>
<evidence type="ECO:0000256" key="10">
    <source>
        <dbReference type="PIRNR" id="PIRNR002884"/>
    </source>
</evidence>
<comment type="similarity">
    <text evidence="2 10">Belongs to the CheZ family.</text>
</comment>
<name>A0AB38YCB9_9GAMM</name>
<evidence type="ECO:0000256" key="1">
    <source>
        <dbReference type="ARBA" id="ARBA00004496"/>
    </source>
</evidence>
<evidence type="ECO:0000256" key="2">
    <source>
        <dbReference type="ARBA" id="ARBA00005908"/>
    </source>
</evidence>
<dbReference type="GO" id="GO:0005737">
    <property type="term" value="C:cytoplasm"/>
    <property type="evidence" value="ECO:0007669"/>
    <property type="project" value="UniProtKB-SubCell"/>
</dbReference>
<dbReference type="EMBL" id="CP101717">
    <property type="protein sequence ID" value="WLD57006.1"/>
    <property type="molecule type" value="Genomic_DNA"/>
</dbReference>
<dbReference type="RefSeq" id="WP_304994292.1">
    <property type="nucleotide sequence ID" value="NZ_CP101717.1"/>
</dbReference>
<evidence type="ECO:0000256" key="3">
    <source>
        <dbReference type="ARBA" id="ARBA00018484"/>
    </source>
</evidence>
<evidence type="ECO:0000256" key="12">
    <source>
        <dbReference type="SAM" id="MobiDB-lite"/>
    </source>
</evidence>
<evidence type="ECO:0000256" key="7">
    <source>
        <dbReference type="ARBA" id="ARBA00022801"/>
    </source>
</evidence>
<evidence type="ECO:0000256" key="8">
    <source>
        <dbReference type="ARBA" id="ARBA00022912"/>
    </source>
</evidence>
<accession>A0AB38YCB9</accession>
<protein>
    <recommendedName>
        <fullName evidence="3 10">Protein phosphatase CheZ</fullName>
        <ecNumber evidence="10">3.1.3.-</ecNumber>
    </recommendedName>
    <alternativeName>
        <fullName evidence="9 10">Chemotaxis protein CheZ</fullName>
    </alternativeName>
</protein>
<dbReference type="AlphaFoldDB" id="A0AB38YCB9"/>
<feature type="region of interest" description="Disordered" evidence="12">
    <location>
        <begin position="218"/>
        <end position="258"/>
    </location>
</feature>
<dbReference type="Pfam" id="PF04344">
    <property type="entry name" value="CheZ"/>
    <property type="match status" value="1"/>
</dbReference>
<keyword evidence="5 10" id="KW-0145">Chemotaxis</keyword>